<dbReference type="SMART" id="SM00220">
    <property type="entry name" value="S_TKc"/>
    <property type="match status" value="1"/>
</dbReference>
<evidence type="ECO:0000259" key="5">
    <source>
        <dbReference type="PROSITE" id="PS50011"/>
    </source>
</evidence>
<dbReference type="GO" id="GO:0004672">
    <property type="term" value="F:protein kinase activity"/>
    <property type="evidence" value="ECO:0007669"/>
    <property type="project" value="InterPro"/>
</dbReference>
<dbReference type="Gene3D" id="1.10.510.10">
    <property type="entry name" value="Transferase(Phosphotransferase) domain 1"/>
    <property type="match status" value="1"/>
</dbReference>
<evidence type="ECO:0000313" key="6">
    <source>
        <dbReference type="EMBL" id="CUV07183.1"/>
    </source>
</evidence>
<accession>A0A0S4TIW1</accession>
<feature type="domain" description="Protein kinase" evidence="5">
    <location>
        <begin position="436"/>
        <end position="778"/>
    </location>
</feature>
<protein>
    <recommendedName>
        <fullName evidence="5">Protein kinase domain-containing protein</fullName>
    </recommendedName>
</protein>
<evidence type="ECO:0000256" key="2">
    <source>
        <dbReference type="ARBA" id="ARBA00022454"/>
    </source>
</evidence>
<keyword evidence="2" id="KW-0158">Chromosome</keyword>
<dbReference type="VEuPathDB" id="CryptoDB:ChTU502y2012_407g1000"/>
<dbReference type="PROSITE" id="PS00108">
    <property type="entry name" value="PROTEIN_KINASE_ST"/>
    <property type="match status" value="1"/>
</dbReference>
<dbReference type="SUPFAM" id="SSF56112">
    <property type="entry name" value="Protein kinase-like (PK-like)"/>
    <property type="match status" value="1"/>
</dbReference>
<dbReference type="GO" id="GO:0005524">
    <property type="term" value="F:ATP binding"/>
    <property type="evidence" value="ECO:0007669"/>
    <property type="project" value="InterPro"/>
</dbReference>
<proteinExistence type="predicted"/>
<dbReference type="GO" id="GO:0007094">
    <property type="term" value="P:mitotic spindle assembly checkpoint signaling"/>
    <property type="evidence" value="ECO:0007669"/>
    <property type="project" value="InterPro"/>
</dbReference>
<dbReference type="Proteomes" id="UP000199752">
    <property type="component" value="Chromosome 7"/>
</dbReference>
<evidence type="ECO:0000256" key="1">
    <source>
        <dbReference type="ARBA" id="ARBA00004629"/>
    </source>
</evidence>
<dbReference type="VEuPathDB" id="CryptoDB:GY17_00001994"/>
<dbReference type="GO" id="GO:0000776">
    <property type="term" value="C:kinetochore"/>
    <property type="evidence" value="ECO:0007669"/>
    <property type="project" value="UniProtKB-KW"/>
</dbReference>
<dbReference type="GO" id="GO:0051754">
    <property type="term" value="P:meiotic sister chromatid cohesion, centromeric"/>
    <property type="evidence" value="ECO:0007669"/>
    <property type="project" value="TreeGrafter"/>
</dbReference>
<reference evidence="6" key="1">
    <citation type="submission" date="2015-08" db="EMBL/GenBank/DDBJ databases">
        <authorList>
            <person name="Babu N.S."/>
            <person name="Beckwith C.J."/>
            <person name="Beseler K.G."/>
            <person name="Brison A."/>
            <person name="Carone J.V."/>
            <person name="Caskin T.P."/>
            <person name="Diamond M."/>
            <person name="Durham M.E."/>
            <person name="Foxe J.M."/>
            <person name="Go M."/>
            <person name="Henderson B.A."/>
            <person name="Jones I.B."/>
            <person name="McGettigan J.A."/>
            <person name="Micheletti S.J."/>
            <person name="Nasrallah M.E."/>
            <person name="Ortiz D."/>
            <person name="Piller C.R."/>
            <person name="Privatt S.R."/>
            <person name="Schneider S.L."/>
            <person name="Sharp S."/>
            <person name="Smith T.C."/>
            <person name="Stanton J.D."/>
            <person name="Ullery H.E."/>
            <person name="Wilson R.J."/>
            <person name="Serrano M.G."/>
            <person name="Buck G."/>
            <person name="Lee V."/>
            <person name="Wang Y."/>
            <person name="Carvalho R."/>
            <person name="Voegtly L."/>
            <person name="Shi R."/>
            <person name="Duckworth R."/>
            <person name="Johnson A."/>
            <person name="Loviza R."/>
            <person name="Walstead R."/>
            <person name="Shah Z."/>
            <person name="Kiflezghi M."/>
            <person name="Wade K."/>
            <person name="Ball S.L."/>
            <person name="Bradley K.W."/>
            <person name="Asai D.J."/>
            <person name="Bowman C.A."/>
            <person name="Russell D.A."/>
            <person name="Pope W.H."/>
            <person name="Jacobs-Sera D."/>
            <person name="Hendrix R.W."/>
            <person name="Hatfull G.F."/>
        </authorList>
    </citation>
    <scope>NUCLEOTIDE SEQUENCE [LARGE SCALE GENOMIC DNA]</scope>
</reference>
<dbReference type="AlphaFoldDB" id="A0A0S4TIW1"/>
<dbReference type="PANTHER" id="PTHR14030">
    <property type="entry name" value="MITOTIC CHECKPOINT SERINE/THREONINE-PROTEIN KINASE BUB1"/>
    <property type="match status" value="1"/>
</dbReference>
<organism evidence="6">
    <name type="scientific">Cryptosporidium hominis</name>
    <dbReference type="NCBI Taxonomy" id="237895"/>
    <lineage>
        <taxon>Eukaryota</taxon>
        <taxon>Sar</taxon>
        <taxon>Alveolata</taxon>
        <taxon>Apicomplexa</taxon>
        <taxon>Conoidasida</taxon>
        <taxon>Coccidia</taxon>
        <taxon>Eucoccidiorida</taxon>
        <taxon>Eimeriorina</taxon>
        <taxon>Cryptosporidiidae</taxon>
        <taxon>Cryptosporidium</taxon>
    </lineage>
</organism>
<evidence type="ECO:0000256" key="4">
    <source>
        <dbReference type="ARBA" id="ARBA00023328"/>
    </source>
</evidence>
<dbReference type="VEuPathDB" id="CryptoDB:Chro.70230"/>
<name>A0A0S4TIW1_CRYHO</name>
<dbReference type="InterPro" id="IPR011009">
    <property type="entry name" value="Kinase-like_dom_sf"/>
</dbReference>
<dbReference type="InterPro" id="IPR015661">
    <property type="entry name" value="Bub1/Mad3"/>
</dbReference>
<gene>
    <name evidence="6" type="ORF">CHUDEA7_2000</name>
</gene>
<dbReference type="CDD" id="cd13981">
    <property type="entry name" value="STKc_Bub1_BubR1"/>
    <property type="match status" value="1"/>
</dbReference>
<dbReference type="PANTHER" id="PTHR14030:SF4">
    <property type="entry name" value="BUB1 KINASE, ISOFORM A-RELATED"/>
    <property type="match status" value="1"/>
</dbReference>
<dbReference type="InterPro" id="IPR000719">
    <property type="entry name" value="Prot_kinase_dom"/>
</dbReference>
<sequence>MKGKYKTFFSFNVDILKDNKINPYGLFSRNDELSFEEIGYLRYQLDYNEFPNTKADDKENLSKVFQKGNSCSSTNKDSWVKKDLDSRRISILEPVTSEKVELNKVSEVIESLSLNYIQKDQAVISPIDSQDSNYPAFKLGSCGNFDKSEEGATFRSEDNYYLVSLFGVHKHNSKKNLTFEKSLFSMGLISTMNPYHVRSRSFRESIMLNHINERYNNYSKLQLCAVPYMLYQVNLASVTNKDDAPRLNQSSFKTGYSFTLEISQSYKRTFMLKKLIGSGANASVFSSDVCTIVNEKLVSVFSCAVKIQHKDLGLNVREIYGGLSLYKRNKKRITGIIKRTSIEIEKPLILNEYQTNSFNEDIKKRSPLVQKTARSSISTTYLPGSNIPSSRNSLNSCFAPMDTANENQSNENMAFRASVNSLAHTPKISFYASSGNTPLNNFRKSSVSSVKTASRISVSSHCSCNYVDSASDGSSLTNPIEIGEGVTIFCITELYIVSQSSSGMIQNILTREMMKGGREQENNQKNVELNDELSASVGISILPTFFGAQSLQNILNEFYLRNGMTMEEPILLFLTYQFAETLLAFNEMKILHGDIKPDNILLYPNPSFCEEGWNNDTNLLTCHPLIPESHELPIFMSIIDFGRSLDIGEIYKNTFFEGNCHAKSFLPPVMLENLPWLHHIDIFGIASTIHCLITGRYMELTKWSDETLRCLEYKNTKNKQDENDILKVYSYRIKNQGSCLKRNWRIEFWSNFMANCINFCPILDSRSIPNSAEFQGSLCNNNKTGLVSEQTKGLHVSQSIDEISRNITVFLRKVQADIISFFQEDQQLKTTLYKQLLKIRKQLQNVSTSN</sequence>
<dbReference type="PROSITE" id="PS50011">
    <property type="entry name" value="PROTEIN_KINASE_DOM"/>
    <property type="match status" value="1"/>
</dbReference>
<keyword evidence="3" id="KW-0995">Kinetochore</keyword>
<dbReference type="InterPro" id="IPR008271">
    <property type="entry name" value="Ser/Thr_kinase_AS"/>
</dbReference>
<dbReference type="EMBL" id="LN877953">
    <property type="protein sequence ID" value="CUV07183.1"/>
    <property type="molecule type" value="Genomic_DNA"/>
</dbReference>
<evidence type="ECO:0000256" key="3">
    <source>
        <dbReference type="ARBA" id="ARBA00022838"/>
    </source>
</evidence>
<dbReference type="GO" id="GO:0032991">
    <property type="term" value="C:protein-containing complex"/>
    <property type="evidence" value="ECO:0007669"/>
    <property type="project" value="UniProtKB-ARBA"/>
</dbReference>
<dbReference type="Pfam" id="PF00069">
    <property type="entry name" value="Pkinase"/>
    <property type="match status" value="1"/>
</dbReference>
<dbReference type="OrthoDB" id="248495at2759"/>
<keyword evidence="4" id="KW-0137">Centromere</keyword>
<comment type="subcellular location">
    <subcellularLocation>
        <location evidence="1">Chromosome</location>
        <location evidence="1">Centromere</location>
        <location evidence="1">Kinetochore</location>
    </subcellularLocation>
</comment>
<dbReference type="VEuPathDB" id="CryptoDB:CHUDEA7_2000"/>